<dbReference type="Proteomes" id="UP001174934">
    <property type="component" value="Unassembled WGS sequence"/>
</dbReference>
<accession>A0AA39WHT9</accession>
<comment type="caution">
    <text evidence="1">The sequence shown here is derived from an EMBL/GenBank/DDBJ whole genome shotgun (WGS) entry which is preliminary data.</text>
</comment>
<gene>
    <name evidence="1" type="ORF">B0T17DRAFT_510254</name>
</gene>
<proteinExistence type="predicted"/>
<dbReference type="AlphaFoldDB" id="A0AA39WHT9"/>
<evidence type="ECO:0000313" key="2">
    <source>
        <dbReference type="Proteomes" id="UP001174934"/>
    </source>
</evidence>
<dbReference type="EMBL" id="JAULSR010000006">
    <property type="protein sequence ID" value="KAK0615673.1"/>
    <property type="molecule type" value="Genomic_DNA"/>
</dbReference>
<reference evidence="1" key="1">
    <citation type="submission" date="2023-06" db="EMBL/GenBank/DDBJ databases">
        <title>Genome-scale phylogeny and comparative genomics of the fungal order Sordariales.</title>
        <authorList>
            <consortium name="Lawrence Berkeley National Laboratory"/>
            <person name="Hensen N."/>
            <person name="Bonometti L."/>
            <person name="Westerberg I."/>
            <person name="Brannstrom I.O."/>
            <person name="Guillou S."/>
            <person name="Cros-Aarteil S."/>
            <person name="Calhoun S."/>
            <person name="Haridas S."/>
            <person name="Kuo A."/>
            <person name="Mondo S."/>
            <person name="Pangilinan J."/>
            <person name="Riley R."/>
            <person name="LaButti K."/>
            <person name="Andreopoulos B."/>
            <person name="Lipzen A."/>
            <person name="Chen C."/>
            <person name="Yanf M."/>
            <person name="Daum C."/>
            <person name="Ng V."/>
            <person name="Clum A."/>
            <person name="Steindorff A."/>
            <person name="Ohm R."/>
            <person name="Martin F."/>
            <person name="Silar P."/>
            <person name="Natvig D."/>
            <person name="Lalanne C."/>
            <person name="Gautier V."/>
            <person name="Ament-velasquez S.L."/>
            <person name="Kruys A."/>
            <person name="Hutchinson M.I."/>
            <person name="Powell A.J."/>
            <person name="Barry K."/>
            <person name="Miller A.N."/>
            <person name="Grigoriev I.V."/>
            <person name="Debuchy R."/>
            <person name="Gladieux P."/>
            <person name="Thoren M.H."/>
            <person name="Johannesson H."/>
        </authorList>
    </citation>
    <scope>NUCLEOTIDE SEQUENCE</scope>
    <source>
        <strain evidence="1">SMH3391-2</strain>
    </source>
</reference>
<name>A0AA39WHT9_9PEZI</name>
<keyword evidence="2" id="KW-1185">Reference proteome</keyword>
<protein>
    <submittedName>
        <fullName evidence="1">Uncharacterized protein</fullName>
    </submittedName>
</protein>
<sequence length="246" mass="26849">MVPASLDLICGILETEPIEGKVGESEASGIYHVISVPEAQRKHSCDVVKAPVGRGARGYQYHTSAFSNQAQPWYQEGAQHNVTGRLLLVVGRITWSIKQKKIAESEAAGRQTPMTQVSGSIQRVDLARKGGGCTYYRGRALPRRVQRRGPIRRERAAPWALSNQRLEPPRQAWVGFVGLEGDLEAGGDDLRLQEQHAAVPPQEKLLPGRSDRLEMVSGGGCRVGKRAMKKGNSVALVIEALPDLSQ</sequence>
<evidence type="ECO:0000313" key="1">
    <source>
        <dbReference type="EMBL" id="KAK0615673.1"/>
    </source>
</evidence>
<organism evidence="1 2">
    <name type="scientific">Bombardia bombarda</name>
    <dbReference type="NCBI Taxonomy" id="252184"/>
    <lineage>
        <taxon>Eukaryota</taxon>
        <taxon>Fungi</taxon>
        <taxon>Dikarya</taxon>
        <taxon>Ascomycota</taxon>
        <taxon>Pezizomycotina</taxon>
        <taxon>Sordariomycetes</taxon>
        <taxon>Sordariomycetidae</taxon>
        <taxon>Sordariales</taxon>
        <taxon>Lasiosphaeriaceae</taxon>
        <taxon>Bombardia</taxon>
    </lineage>
</organism>